<name>A0A2J7PFC7_9NEOP</name>
<keyword evidence="4" id="KW-0407">Ion channel</keyword>
<keyword evidence="1" id="KW-0813">Transport</keyword>
<evidence type="ECO:0000313" key="7">
    <source>
        <dbReference type="Proteomes" id="UP000235965"/>
    </source>
</evidence>
<dbReference type="GO" id="GO:0051480">
    <property type="term" value="P:regulation of cytosolic calcium ion concentration"/>
    <property type="evidence" value="ECO:0007669"/>
    <property type="project" value="TreeGrafter"/>
</dbReference>
<dbReference type="GO" id="GO:0070679">
    <property type="term" value="F:inositol 1,4,5 trisphosphate binding"/>
    <property type="evidence" value="ECO:0007669"/>
    <property type="project" value="TreeGrafter"/>
</dbReference>
<comment type="caution">
    <text evidence="6">The sequence shown here is derived from an EMBL/GenBank/DDBJ whole genome shotgun (WGS) entry which is preliminary data.</text>
</comment>
<protein>
    <recommendedName>
        <fullName evidence="5">Transient receptor ion channel domain-containing protein</fullName>
    </recommendedName>
</protein>
<dbReference type="OrthoDB" id="2373987at2759"/>
<dbReference type="PANTHER" id="PTHR10117">
    <property type="entry name" value="TRANSIENT RECEPTOR POTENTIAL CHANNEL"/>
    <property type="match status" value="1"/>
</dbReference>
<dbReference type="SMART" id="SM01420">
    <property type="entry name" value="TRP_2"/>
    <property type="match status" value="1"/>
</dbReference>
<accession>A0A2J7PFC7</accession>
<evidence type="ECO:0000313" key="6">
    <source>
        <dbReference type="EMBL" id="PNF15040.1"/>
    </source>
</evidence>
<dbReference type="GO" id="GO:0015279">
    <property type="term" value="F:store-operated calcium channel activity"/>
    <property type="evidence" value="ECO:0007669"/>
    <property type="project" value="TreeGrafter"/>
</dbReference>
<proteinExistence type="predicted"/>
<dbReference type="PANTHER" id="PTHR10117:SF54">
    <property type="entry name" value="TRANSIENT RECEPTOR POTENTIAL-GAMMA PROTEIN"/>
    <property type="match status" value="1"/>
</dbReference>
<evidence type="ECO:0000259" key="5">
    <source>
        <dbReference type="SMART" id="SM01420"/>
    </source>
</evidence>
<keyword evidence="7" id="KW-1185">Reference proteome</keyword>
<feature type="domain" description="Transient receptor ion channel" evidence="5">
    <location>
        <begin position="2"/>
        <end position="42"/>
    </location>
</feature>
<dbReference type="GO" id="GO:0005886">
    <property type="term" value="C:plasma membrane"/>
    <property type="evidence" value="ECO:0007669"/>
    <property type="project" value="TreeGrafter"/>
</dbReference>
<gene>
    <name evidence="6" type="ORF">B7P43_G16936</name>
</gene>
<evidence type="ECO:0000256" key="3">
    <source>
        <dbReference type="ARBA" id="ARBA00023065"/>
    </source>
</evidence>
<organism evidence="6 7">
    <name type="scientific">Cryptotermes secundus</name>
    <dbReference type="NCBI Taxonomy" id="105785"/>
    <lineage>
        <taxon>Eukaryota</taxon>
        <taxon>Metazoa</taxon>
        <taxon>Ecdysozoa</taxon>
        <taxon>Arthropoda</taxon>
        <taxon>Hexapoda</taxon>
        <taxon>Insecta</taxon>
        <taxon>Pterygota</taxon>
        <taxon>Neoptera</taxon>
        <taxon>Polyneoptera</taxon>
        <taxon>Dictyoptera</taxon>
        <taxon>Blattodea</taxon>
        <taxon>Blattoidea</taxon>
        <taxon>Termitoidae</taxon>
        <taxon>Kalotermitidae</taxon>
        <taxon>Cryptotermitinae</taxon>
        <taxon>Cryptotermes</taxon>
    </lineage>
</organism>
<dbReference type="InterPro" id="IPR013555">
    <property type="entry name" value="TRP_dom"/>
</dbReference>
<evidence type="ECO:0000256" key="4">
    <source>
        <dbReference type="ARBA" id="ARBA00023303"/>
    </source>
</evidence>
<dbReference type="GO" id="GO:0034703">
    <property type="term" value="C:cation channel complex"/>
    <property type="evidence" value="ECO:0007669"/>
    <property type="project" value="TreeGrafter"/>
</dbReference>
<evidence type="ECO:0000256" key="2">
    <source>
        <dbReference type="ARBA" id="ARBA00022737"/>
    </source>
</evidence>
<sequence>MNAYRALASPSLICLTAKDPILSAFQLSWELRRLSFEEHEFRSEYQDLKKKWKVFATALLDHTRSSHELEIILNHDPLEPVIHSEGRMHLRRLRLAVRFHQKESVTHQNVQQLLASIWYEGLPGFRRKNVFLQFFETVRIAVSFPFMSLMYIMAPTRSYGQTLKKPFIKLMYILQSEVEKAIKEMRKGKATGDDDVPGDVLKLLGEGGLKTLTKLMNTIYEIGEWPKDFTEVTMIALKKKTKATKCSDDRTISLIAHTAKIIAKILKRRI</sequence>
<reference evidence="6 7" key="1">
    <citation type="submission" date="2017-12" db="EMBL/GenBank/DDBJ databases">
        <title>Hemimetabolous genomes reveal molecular basis of termite eusociality.</title>
        <authorList>
            <person name="Harrison M.C."/>
            <person name="Jongepier E."/>
            <person name="Robertson H.M."/>
            <person name="Arning N."/>
            <person name="Bitard-Feildel T."/>
            <person name="Chao H."/>
            <person name="Childers C.P."/>
            <person name="Dinh H."/>
            <person name="Doddapaneni H."/>
            <person name="Dugan S."/>
            <person name="Gowin J."/>
            <person name="Greiner C."/>
            <person name="Han Y."/>
            <person name="Hu H."/>
            <person name="Hughes D.S.T."/>
            <person name="Huylmans A.-K."/>
            <person name="Kemena C."/>
            <person name="Kremer L.P.M."/>
            <person name="Lee S.L."/>
            <person name="Lopez-Ezquerra A."/>
            <person name="Mallet L."/>
            <person name="Monroy-Kuhn J.M."/>
            <person name="Moser A."/>
            <person name="Murali S.C."/>
            <person name="Muzny D.M."/>
            <person name="Otani S."/>
            <person name="Piulachs M.-D."/>
            <person name="Poelchau M."/>
            <person name="Qu J."/>
            <person name="Schaub F."/>
            <person name="Wada-Katsumata A."/>
            <person name="Worley K.C."/>
            <person name="Xie Q."/>
            <person name="Ylla G."/>
            <person name="Poulsen M."/>
            <person name="Gibbs R.A."/>
            <person name="Schal C."/>
            <person name="Richards S."/>
            <person name="Belles X."/>
            <person name="Korb J."/>
            <person name="Bornberg-Bauer E."/>
        </authorList>
    </citation>
    <scope>NUCLEOTIDE SEQUENCE [LARGE SCALE GENOMIC DNA]</scope>
    <source>
        <tissue evidence="6">Whole body</tissue>
    </source>
</reference>
<keyword evidence="2" id="KW-0677">Repeat</keyword>
<dbReference type="InterPro" id="IPR002153">
    <property type="entry name" value="TRPC_channel"/>
</dbReference>
<dbReference type="Proteomes" id="UP000235965">
    <property type="component" value="Unassembled WGS sequence"/>
</dbReference>
<dbReference type="Pfam" id="PF08344">
    <property type="entry name" value="TRP_2"/>
    <property type="match status" value="1"/>
</dbReference>
<keyword evidence="3" id="KW-0406">Ion transport</keyword>
<dbReference type="AlphaFoldDB" id="A0A2J7PFC7"/>
<evidence type="ECO:0000256" key="1">
    <source>
        <dbReference type="ARBA" id="ARBA00022448"/>
    </source>
</evidence>
<dbReference type="EMBL" id="NEVH01025668">
    <property type="protein sequence ID" value="PNF15040.1"/>
    <property type="molecule type" value="Genomic_DNA"/>
</dbReference>
<dbReference type="InParanoid" id="A0A2J7PFC7"/>
<dbReference type="STRING" id="105785.A0A2J7PFC7"/>